<dbReference type="EMBL" id="CZVI01000003">
    <property type="protein sequence ID" value="CUS80199.1"/>
    <property type="molecule type" value="Genomic_DNA"/>
</dbReference>
<reference evidence="4 5" key="2">
    <citation type="submission" date="2015-11" db="EMBL/GenBank/DDBJ databases">
        <authorList>
            <person name="Zhang Y."/>
            <person name="Guo Z."/>
        </authorList>
    </citation>
    <scope>NUCLEOTIDE SEQUENCE [LARGE SCALE GENOMIC DNA]</scope>
    <source>
        <strain evidence="4">JGI-4</strain>
    </source>
</reference>
<dbReference type="EMBL" id="FAOP01000006">
    <property type="protein sequence ID" value="CUU06928.1"/>
    <property type="molecule type" value="Genomic_DNA"/>
</dbReference>
<reference evidence="3 6" key="1">
    <citation type="submission" date="2015-11" db="EMBL/GenBank/DDBJ databases">
        <authorList>
            <person name="Varghese N."/>
        </authorList>
    </citation>
    <scope>NUCLEOTIDE SEQUENCE [LARGE SCALE GENOMIC DNA]</scope>
    <source>
        <strain evidence="3 6">JGI-8</strain>
    </source>
</reference>
<organism evidence="4 5">
    <name type="scientific">Candidatus Kryptonium thompsonii</name>
    <dbReference type="NCBI Taxonomy" id="1633631"/>
    <lineage>
        <taxon>Bacteria</taxon>
        <taxon>Pseudomonadati</taxon>
        <taxon>Candidatus Kryptoniota</taxon>
        <taxon>Candidatus Kryptonium</taxon>
    </lineage>
</organism>
<accession>A0A0P1LBI8</accession>
<dbReference type="RefSeq" id="WP_082349235.1">
    <property type="nucleotide sequence ID" value="NZ_CZVI01000003.1"/>
</dbReference>
<evidence type="ECO:0000313" key="3">
    <source>
        <dbReference type="EMBL" id="CUS80199.1"/>
    </source>
</evidence>
<dbReference type="SUPFAM" id="SSF89623">
    <property type="entry name" value="Ribose/Galactose isomerase RpiB/AlsB"/>
    <property type="match status" value="1"/>
</dbReference>
<accession>A0A0P1M0F5</accession>
<dbReference type="Proteomes" id="UP000182011">
    <property type="component" value="Unassembled WGS sequence"/>
</dbReference>
<name>A0A0P1M3F7_9BACT</name>
<dbReference type="Proteomes" id="UP000182200">
    <property type="component" value="Unassembled WGS sequence"/>
</dbReference>
<accession>A0A0P1LW78</accession>
<sequence>MPKKLITEKTVVDFFNQGKTEIEIDKNTIVTPSARDKALQLKVKFIEKQETAQKLNYPLKPEPKADGKKIVAIASDHAGFKLKEELKKFISDLGYSVLDLGTNSETPVDYPDFAYAVAYALVSGKAWRGIVIDGTGVASSIVANKVPGIRAACCHNEFIARISREHNDANILTIGARVIGNELAKEITKTFLETNFGGGRHLQRLNKIVEIEKKYLKQK</sequence>
<accession>A0A0P1MHP5</accession>
<gene>
    <name evidence="4" type="ORF">JGI4_01645</name>
    <name evidence="3" type="ORF">JGI8_00385</name>
</gene>
<dbReference type="AlphaFoldDB" id="A0A0P1M3F7"/>
<dbReference type="GO" id="GO:0019316">
    <property type="term" value="P:D-allose catabolic process"/>
    <property type="evidence" value="ECO:0007669"/>
    <property type="project" value="TreeGrafter"/>
</dbReference>
<accession>A0A0P1MZ29</accession>
<accession>A0A0P1LVB3</accession>
<dbReference type="InterPro" id="IPR036569">
    <property type="entry name" value="RpiB_LacA_LacB_sf"/>
</dbReference>
<keyword evidence="6" id="KW-1185">Reference proteome</keyword>
<comment type="similarity">
    <text evidence="1">Belongs to the LacAB/RpiB family.</text>
</comment>
<proteinExistence type="inferred from homology"/>
<protein>
    <submittedName>
        <fullName evidence="4">Ribose 5-phosphate isomerase B</fullName>
    </submittedName>
</protein>
<dbReference type="NCBIfam" id="TIGR01120">
    <property type="entry name" value="rpiB"/>
    <property type="match status" value="1"/>
</dbReference>
<dbReference type="STRING" id="1633631.GCA_001442925_01640"/>
<dbReference type="OrthoDB" id="1778624at2"/>
<accession>A0A0P1LH11</accession>
<evidence type="ECO:0000313" key="4">
    <source>
        <dbReference type="EMBL" id="CUU06928.1"/>
    </source>
</evidence>
<accession>A0A0P1M3F7</accession>
<evidence type="ECO:0000256" key="1">
    <source>
        <dbReference type="ARBA" id="ARBA00008754"/>
    </source>
</evidence>
<dbReference type="NCBIfam" id="NF004051">
    <property type="entry name" value="PRK05571.1"/>
    <property type="match status" value="1"/>
</dbReference>
<dbReference type="GO" id="GO:0009052">
    <property type="term" value="P:pentose-phosphate shunt, non-oxidative branch"/>
    <property type="evidence" value="ECO:0007669"/>
    <property type="project" value="TreeGrafter"/>
</dbReference>
<evidence type="ECO:0000313" key="5">
    <source>
        <dbReference type="Proteomes" id="UP000182011"/>
    </source>
</evidence>
<dbReference type="InterPro" id="IPR004785">
    <property type="entry name" value="RpiB"/>
</dbReference>
<keyword evidence="2 4" id="KW-0413">Isomerase</keyword>
<dbReference type="Gene3D" id="3.40.1400.10">
    <property type="entry name" value="Sugar-phosphate isomerase, RpiB/LacA/LacB"/>
    <property type="match status" value="1"/>
</dbReference>
<accession>A0A0P1P6L0</accession>
<dbReference type="PANTHER" id="PTHR30345">
    <property type="entry name" value="RIBOSE-5-PHOSPHATE ISOMERASE B"/>
    <property type="match status" value="1"/>
</dbReference>
<dbReference type="NCBIfam" id="TIGR00689">
    <property type="entry name" value="rpiB_lacA_lacB"/>
    <property type="match status" value="1"/>
</dbReference>
<accession>A0A0P1LAJ9</accession>
<accession>A0A0S4N7J1</accession>
<dbReference type="InterPro" id="IPR003500">
    <property type="entry name" value="RpiB_LacA_LacB"/>
</dbReference>
<accession>A0A0P1MKP6</accession>
<dbReference type="PANTHER" id="PTHR30345:SF0">
    <property type="entry name" value="DNA DAMAGE-REPAIR_TOLERATION PROTEIN DRT102"/>
    <property type="match status" value="1"/>
</dbReference>
<evidence type="ECO:0000313" key="6">
    <source>
        <dbReference type="Proteomes" id="UP000182200"/>
    </source>
</evidence>
<accession>A0A0P1LY22</accession>
<evidence type="ECO:0000256" key="2">
    <source>
        <dbReference type="ARBA" id="ARBA00023235"/>
    </source>
</evidence>
<dbReference type="Pfam" id="PF02502">
    <property type="entry name" value="LacAB_rpiB"/>
    <property type="match status" value="1"/>
</dbReference>
<dbReference type="GO" id="GO:0004751">
    <property type="term" value="F:ribose-5-phosphate isomerase activity"/>
    <property type="evidence" value="ECO:0007669"/>
    <property type="project" value="TreeGrafter"/>
</dbReference>